<dbReference type="EMBL" id="AZHW01000910">
    <property type="protein sequence ID" value="ETW95499.1"/>
    <property type="molecule type" value="Genomic_DNA"/>
</dbReference>
<comment type="caution">
    <text evidence="1">The sequence shown here is derived from an EMBL/GenBank/DDBJ whole genome shotgun (WGS) entry which is preliminary data.</text>
</comment>
<protein>
    <submittedName>
        <fullName evidence="1">Uncharacterized protein</fullName>
    </submittedName>
</protein>
<reference evidence="1 2" key="1">
    <citation type="journal article" date="2014" name="Nature">
        <title>An environmental bacterial taxon with a large and distinct metabolic repertoire.</title>
        <authorList>
            <person name="Wilson M.C."/>
            <person name="Mori T."/>
            <person name="Ruckert C."/>
            <person name="Uria A.R."/>
            <person name="Helf M.J."/>
            <person name="Takada K."/>
            <person name="Gernert C."/>
            <person name="Steffens U.A."/>
            <person name="Heycke N."/>
            <person name="Schmitt S."/>
            <person name="Rinke C."/>
            <person name="Helfrich E.J."/>
            <person name="Brachmann A.O."/>
            <person name="Gurgui C."/>
            <person name="Wakimoto T."/>
            <person name="Kracht M."/>
            <person name="Crusemann M."/>
            <person name="Hentschel U."/>
            <person name="Abe I."/>
            <person name="Matsunaga S."/>
            <person name="Kalinowski J."/>
            <person name="Takeyama H."/>
            <person name="Piel J."/>
        </authorList>
    </citation>
    <scope>NUCLEOTIDE SEQUENCE [LARGE SCALE GENOMIC DNA]</scope>
    <source>
        <strain evidence="2">TSY1</strain>
    </source>
</reference>
<accession>W4LC48</accession>
<dbReference type="Proteomes" id="UP000019141">
    <property type="component" value="Unassembled WGS sequence"/>
</dbReference>
<organism evidence="1 2">
    <name type="scientific">Entotheonella factor</name>
    <dbReference type="NCBI Taxonomy" id="1429438"/>
    <lineage>
        <taxon>Bacteria</taxon>
        <taxon>Pseudomonadati</taxon>
        <taxon>Nitrospinota/Tectimicrobiota group</taxon>
        <taxon>Candidatus Tectimicrobiota</taxon>
        <taxon>Candidatus Entotheonellia</taxon>
        <taxon>Candidatus Entotheonellales</taxon>
        <taxon>Candidatus Entotheonellaceae</taxon>
        <taxon>Candidatus Entotheonella</taxon>
    </lineage>
</organism>
<sequence length="57" mass="7042">MRHFDIVRAKQNGMTLFMRTCRFWTNIAFEMEIRDANIAPNRPFLRSIWRIRDWIAK</sequence>
<proteinExistence type="predicted"/>
<evidence type="ECO:0000313" key="1">
    <source>
        <dbReference type="EMBL" id="ETW95499.1"/>
    </source>
</evidence>
<dbReference type="AlphaFoldDB" id="W4LC48"/>
<evidence type="ECO:0000313" key="2">
    <source>
        <dbReference type="Proteomes" id="UP000019141"/>
    </source>
</evidence>
<dbReference type="HOGENOM" id="CLU_2988048_0_0_7"/>
<keyword evidence="2" id="KW-1185">Reference proteome</keyword>
<gene>
    <name evidence="1" type="ORF">ETSY1_30375</name>
</gene>
<name>W4LC48_ENTF1</name>